<feature type="domain" description="DUF7701" evidence="1">
    <location>
        <begin position="2"/>
        <end position="91"/>
    </location>
</feature>
<dbReference type="KEGG" id="ppel:H6H00_06450"/>
<accession>A0A7G7MLD2</accession>
<sequence length="98" mass="11187">MNYIDQLAYEIREQVPRKDLPDESSLPLFRIYAVLLLAKGGRVDARDVHNAWVAWSNDVNPGHASSVPFEELSRDVALEDMPYVRAIHEVAARVERNL</sequence>
<dbReference type="InterPro" id="IPR056118">
    <property type="entry name" value="DUF7701"/>
</dbReference>
<protein>
    <recommendedName>
        <fullName evidence="1">DUF7701 domain-containing protein</fullName>
    </recommendedName>
</protein>
<proteinExistence type="predicted"/>
<evidence type="ECO:0000259" key="1">
    <source>
        <dbReference type="Pfam" id="PF24792"/>
    </source>
</evidence>
<evidence type="ECO:0000313" key="2">
    <source>
        <dbReference type="EMBL" id="QNG53593.1"/>
    </source>
</evidence>
<keyword evidence="3" id="KW-1185">Reference proteome</keyword>
<gene>
    <name evidence="2" type="ORF">H6H00_06450</name>
</gene>
<dbReference type="EMBL" id="CP060131">
    <property type="protein sequence ID" value="QNG53593.1"/>
    <property type="molecule type" value="Genomic_DNA"/>
</dbReference>
<name>A0A7G7MLD2_9PSEU</name>
<evidence type="ECO:0000313" key="3">
    <source>
        <dbReference type="Proteomes" id="UP000515728"/>
    </source>
</evidence>
<dbReference type="Pfam" id="PF24792">
    <property type="entry name" value="DUF7701"/>
    <property type="match status" value="1"/>
</dbReference>
<dbReference type="AlphaFoldDB" id="A0A7G7MLD2"/>
<dbReference type="RefSeq" id="WP_185720420.1">
    <property type="nucleotide sequence ID" value="NZ_BAAAWI010000001.1"/>
</dbReference>
<reference evidence="2 3" key="1">
    <citation type="submission" date="2020-08" db="EMBL/GenBank/DDBJ databases">
        <authorList>
            <person name="Mo P."/>
        </authorList>
    </citation>
    <scope>NUCLEOTIDE SEQUENCE [LARGE SCALE GENOMIC DNA]</scope>
    <source>
        <strain evidence="2 3">CGMCC 4.1532</strain>
    </source>
</reference>
<organism evidence="2 3">
    <name type="scientific">Pseudonocardia petroleophila</name>
    <dbReference type="NCBI Taxonomy" id="37331"/>
    <lineage>
        <taxon>Bacteria</taxon>
        <taxon>Bacillati</taxon>
        <taxon>Actinomycetota</taxon>
        <taxon>Actinomycetes</taxon>
        <taxon>Pseudonocardiales</taxon>
        <taxon>Pseudonocardiaceae</taxon>
        <taxon>Pseudonocardia</taxon>
    </lineage>
</organism>
<dbReference type="Proteomes" id="UP000515728">
    <property type="component" value="Chromosome"/>
</dbReference>